<name>A0A1H9GJ77_9SPIR</name>
<sequence length="250" mass="26367">MENINADKKVLVTGASGGIGRAIAVEAAKAGYYVICHYNGSQGKAEETLAQIQAAGGQGELIQFDVSNREDCKAKLSELSAKHGVLWGIVNNAGVTRDNTFVAMSGEDWDKVIHTNLDSFYNVINPLLMPMASRKNKRGGRIITISSVSGVHGNRGQSNYSASKAGIIGATKALAVELAGRGITCNAIAPGVIETDMTKAIRPEVYDIIMQTIPMGRAGKPEEIAAAAVFLLSEGAAYITRQVIEIDGGM</sequence>
<dbReference type="RefSeq" id="WP_074643620.1">
    <property type="nucleotide sequence ID" value="NZ_FOFU01000005.1"/>
</dbReference>
<dbReference type="STRING" id="163.SAMN04487775_10171"/>
<dbReference type="Gene3D" id="3.40.50.720">
    <property type="entry name" value="NAD(P)-binding Rossmann-like Domain"/>
    <property type="match status" value="1"/>
</dbReference>
<evidence type="ECO:0000313" key="5">
    <source>
        <dbReference type="Proteomes" id="UP000182360"/>
    </source>
</evidence>
<evidence type="ECO:0000259" key="3">
    <source>
        <dbReference type="SMART" id="SM00822"/>
    </source>
</evidence>
<dbReference type="NCBIfam" id="NF004200">
    <property type="entry name" value="PRK05653.1-5"/>
    <property type="match status" value="1"/>
</dbReference>
<keyword evidence="2" id="KW-0560">Oxidoreductase</keyword>
<evidence type="ECO:0000256" key="1">
    <source>
        <dbReference type="ARBA" id="ARBA00006484"/>
    </source>
</evidence>
<reference evidence="4 5" key="1">
    <citation type="submission" date="2016-10" db="EMBL/GenBank/DDBJ databases">
        <authorList>
            <person name="de Groot N.N."/>
        </authorList>
    </citation>
    <scope>NUCLEOTIDE SEQUENCE [LARGE SCALE GENOMIC DNA]</scope>
    <source>
        <strain evidence="4 5">B25</strain>
    </source>
</reference>
<dbReference type="InterPro" id="IPR050259">
    <property type="entry name" value="SDR"/>
</dbReference>
<gene>
    <name evidence="4" type="ORF">SAMN04487977_10521</name>
</gene>
<dbReference type="CDD" id="cd05333">
    <property type="entry name" value="BKR_SDR_c"/>
    <property type="match status" value="1"/>
</dbReference>
<dbReference type="PRINTS" id="PR00081">
    <property type="entry name" value="GDHRDH"/>
</dbReference>
<dbReference type="EMBL" id="FOFU01000005">
    <property type="protein sequence ID" value="SEQ50145.1"/>
    <property type="molecule type" value="Genomic_DNA"/>
</dbReference>
<dbReference type="PANTHER" id="PTHR42879">
    <property type="entry name" value="3-OXOACYL-(ACYL-CARRIER-PROTEIN) REDUCTASE"/>
    <property type="match status" value="1"/>
</dbReference>
<organism evidence="4 5">
    <name type="scientific">Treponema bryantii</name>
    <dbReference type="NCBI Taxonomy" id="163"/>
    <lineage>
        <taxon>Bacteria</taxon>
        <taxon>Pseudomonadati</taxon>
        <taxon>Spirochaetota</taxon>
        <taxon>Spirochaetia</taxon>
        <taxon>Spirochaetales</taxon>
        <taxon>Treponemataceae</taxon>
        <taxon>Treponema</taxon>
    </lineage>
</organism>
<dbReference type="OrthoDB" id="9803333at2"/>
<proteinExistence type="inferred from homology"/>
<dbReference type="InterPro" id="IPR002347">
    <property type="entry name" value="SDR_fam"/>
</dbReference>
<dbReference type="Proteomes" id="UP000182360">
    <property type="component" value="Unassembled WGS sequence"/>
</dbReference>
<dbReference type="eggNOG" id="COG1028">
    <property type="taxonomic scope" value="Bacteria"/>
</dbReference>
<evidence type="ECO:0000313" key="4">
    <source>
        <dbReference type="EMBL" id="SEQ50145.1"/>
    </source>
</evidence>
<dbReference type="FunFam" id="3.40.50.720:FF:000173">
    <property type="entry name" value="3-oxoacyl-[acyl-carrier protein] reductase"/>
    <property type="match status" value="1"/>
</dbReference>
<comment type="similarity">
    <text evidence="1">Belongs to the short-chain dehydrogenases/reductases (SDR) family.</text>
</comment>
<evidence type="ECO:0000256" key="2">
    <source>
        <dbReference type="ARBA" id="ARBA00023002"/>
    </source>
</evidence>
<dbReference type="AlphaFoldDB" id="A0A1H9GJ77"/>
<dbReference type="GO" id="GO:0016491">
    <property type="term" value="F:oxidoreductase activity"/>
    <property type="evidence" value="ECO:0007669"/>
    <property type="project" value="UniProtKB-KW"/>
</dbReference>
<dbReference type="PRINTS" id="PR00080">
    <property type="entry name" value="SDRFAMILY"/>
</dbReference>
<accession>A0A1H9GJ77</accession>
<dbReference type="InterPro" id="IPR036291">
    <property type="entry name" value="NAD(P)-bd_dom_sf"/>
</dbReference>
<dbReference type="NCBIfam" id="NF009466">
    <property type="entry name" value="PRK12826.1-2"/>
    <property type="match status" value="1"/>
</dbReference>
<dbReference type="SMART" id="SM00822">
    <property type="entry name" value="PKS_KR"/>
    <property type="match status" value="1"/>
</dbReference>
<keyword evidence="5" id="KW-1185">Reference proteome</keyword>
<dbReference type="Pfam" id="PF13561">
    <property type="entry name" value="adh_short_C2"/>
    <property type="match status" value="1"/>
</dbReference>
<dbReference type="SUPFAM" id="SSF51735">
    <property type="entry name" value="NAD(P)-binding Rossmann-fold domains"/>
    <property type="match status" value="1"/>
</dbReference>
<dbReference type="InterPro" id="IPR057326">
    <property type="entry name" value="KR_dom"/>
</dbReference>
<protein>
    <submittedName>
        <fullName evidence="4">3-oxoacyl-[acyl-carrier protein] reductase</fullName>
    </submittedName>
</protein>
<feature type="domain" description="Ketoreductase" evidence="3">
    <location>
        <begin position="8"/>
        <end position="196"/>
    </location>
</feature>
<dbReference type="PANTHER" id="PTHR42879:SF2">
    <property type="entry name" value="3-OXOACYL-[ACYL-CARRIER-PROTEIN] REDUCTASE FABG"/>
    <property type="match status" value="1"/>
</dbReference>